<dbReference type="PANTHER" id="PTHR12993:SF29">
    <property type="entry name" value="BLR3841 PROTEIN"/>
    <property type="match status" value="1"/>
</dbReference>
<evidence type="ECO:0000313" key="2">
    <source>
        <dbReference type="Proteomes" id="UP000027284"/>
    </source>
</evidence>
<evidence type="ECO:0008006" key="3">
    <source>
        <dbReference type="Google" id="ProtNLM"/>
    </source>
</evidence>
<dbReference type="Pfam" id="PF02585">
    <property type="entry name" value="PIG-L"/>
    <property type="match status" value="1"/>
</dbReference>
<reference evidence="1 2" key="1">
    <citation type="submission" date="2014-04" db="EMBL/GenBank/DDBJ databases">
        <title>The Genome Sequence of Thermoanaerobaculum aquaticum MP-01, The First Cultivated Group 23 Acidobacterium.</title>
        <authorList>
            <person name="Stamps B.W."/>
            <person name="Losey N.A."/>
            <person name="Lawson P.A."/>
            <person name="Stevenson B.S."/>
        </authorList>
    </citation>
    <scope>NUCLEOTIDE SEQUENCE [LARGE SCALE GENOMIC DNA]</scope>
    <source>
        <strain evidence="1 2">MP-01</strain>
    </source>
</reference>
<dbReference type="PANTHER" id="PTHR12993">
    <property type="entry name" value="N-ACETYLGLUCOSAMINYL-PHOSPHATIDYLINOSITOL DE-N-ACETYLASE-RELATED"/>
    <property type="match status" value="1"/>
</dbReference>
<evidence type="ECO:0000313" key="1">
    <source>
        <dbReference type="EMBL" id="KDA54051.1"/>
    </source>
</evidence>
<comment type="caution">
    <text evidence="1">The sequence shown here is derived from an EMBL/GenBank/DDBJ whole genome shotgun (WGS) entry which is preliminary data.</text>
</comment>
<sequence length="341" mass="37185">MAFEGMSELSLRKDDRILGLFPHPDDESLGAGILLQRATAVGAAVLPVFLTSGEANAWPQRVLDRKLVLTAEDQKRFGLRRQGEAREALATLGVNPDAAVFLAFPDTTLTALLLANGESALEPLRNLVREFQPTLVLAPLLADCHPDHSATAALALALFTEAKSGSFRLLAYPTHANLASSQEATQIAGTAAEKALKRRAIAAHRSQLVFRRRFHLKFAGAPEVFLPLTTPPRTPQVKATLEGNVLHVSFHLPLSWRSLRKPVLTVVTLQASLGGFSLRLSQRQLAPLPPQVQRCRWQREGKSLRVLVELANAPELALVKVSRPAFLYDEMGFVLADKASV</sequence>
<keyword evidence="2" id="KW-1185">Reference proteome</keyword>
<dbReference type="SUPFAM" id="SSF102588">
    <property type="entry name" value="LmbE-like"/>
    <property type="match status" value="1"/>
</dbReference>
<protein>
    <recommendedName>
        <fullName evidence="3">PIG-L family deacetylase</fullName>
    </recommendedName>
</protein>
<organism evidence="1 2">
    <name type="scientific">Thermoanaerobaculum aquaticum</name>
    <dbReference type="NCBI Taxonomy" id="1312852"/>
    <lineage>
        <taxon>Bacteria</taxon>
        <taxon>Pseudomonadati</taxon>
        <taxon>Acidobacteriota</taxon>
        <taxon>Thermoanaerobaculia</taxon>
        <taxon>Thermoanaerobaculales</taxon>
        <taxon>Thermoanaerobaculaceae</taxon>
        <taxon>Thermoanaerobaculum</taxon>
    </lineage>
</organism>
<dbReference type="Gene3D" id="3.40.50.10320">
    <property type="entry name" value="LmbE-like"/>
    <property type="match status" value="1"/>
</dbReference>
<dbReference type="STRING" id="1312852.EG19_01370"/>
<proteinExistence type="predicted"/>
<dbReference type="InterPro" id="IPR024078">
    <property type="entry name" value="LmbE-like_dom_sf"/>
</dbReference>
<dbReference type="GO" id="GO:0016811">
    <property type="term" value="F:hydrolase activity, acting on carbon-nitrogen (but not peptide) bonds, in linear amides"/>
    <property type="evidence" value="ECO:0007669"/>
    <property type="project" value="TreeGrafter"/>
</dbReference>
<accession>A0A062Y0X7</accession>
<dbReference type="EMBL" id="JMFG01000013">
    <property type="protein sequence ID" value="KDA54051.1"/>
    <property type="molecule type" value="Genomic_DNA"/>
</dbReference>
<gene>
    <name evidence="1" type="ORF">EG19_01370</name>
</gene>
<dbReference type="Proteomes" id="UP000027284">
    <property type="component" value="Unassembled WGS sequence"/>
</dbReference>
<dbReference type="InterPro" id="IPR003737">
    <property type="entry name" value="GlcNAc_PI_deacetylase-related"/>
</dbReference>
<dbReference type="AlphaFoldDB" id="A0A062Y0X7"/>
<name>A0A062Y0X7_9BACT</name>